<reference evidence="1" key="1">
    <citation type="journal article" date="2015" name="Nature">
        <title>Complex archaea that bridge the gap between prokaryotes and eukaryotes.</title>
        <authorList>
            <person name="Spang A."/>
            <person name="Saw J.H."/>
            <person name="Jorgensen S.L."/>
            <person name="Zaremba-Niedzwiedzka K."/>
            <person name="Martijn J."/>
            <person name="Lind A.E."/>
            <person name="van Eijk R."/>
            <person name="Schleper C."/>
            <person name="Guy L."/>
            <person name="Ettema T.J."/>
        </authorList>
    </citation>
    <scope>NUCLEOTIDE SEQUENCE</scope>
</reference>
<accession>A0A0F8YSI1</accession>
<protein>
    <submittedName>
        <fullName evidence="1">Uncharacterized protein</fullName>
    </submittedName>
</protein>
<evidence type="ECO:0000313" key="1">
    <source>
        <dbReference type="EMBL" id="KKK84367.1"/>
    </source>
</evidence>
<dbReference type="EMBL" id="LAZR01051810">
    <property type="protein sequence ID" value="KKK84367.1"/>
    <property type="molecule type" value="Genomic_DNA"/>
</dbReference>
<gene>
    <name evidence="1" type="ORF">LCGC14_2784050</name>
</gene>
<name>A0A0F8YSI1_9ZZZZ</name>
<organism evidence="1">
    <name type="scientific">marine sediment metagenome</name>
    <dbReference type="NCBI Taxonomy" id="412755"/>
    <lineage>
        <taxon>unclassified sequences</taxon>
        <taxon>metagenomes</taxon>
        <taxon>ecological metagenomes</taxon>
    </lineage>
</organism>
<dbReference type="AlphaFoldDB" id="A0A0F8YSI1"/>
<comment type="caution">
    <text evidence="1">The sequence shown here is derived from an EMBL/GenBank/DDBJ whole genome shotgun (WGS) entry which is preliminary data.</text>
</comment>
<sequence>MTDKHTPGPWQIVYLPTGTGKSQWRVLDADAHPVSSSDVGPHAYNEANGRLIAAAPTLDTGWRTVTDAFHQMLLNRLSADEIVSRLDTLLDEHDAAIRAAKGDA</sequence>
<proteinExistence type="predicted"/>